<keyword evidence="4 8" id="KW-0479">Metal-binding</keyword>
<evidence type="ECO:0000256" key="6">
    <source>
        <dbReference type="ARBA" id="ARBA00023004"/>
    </source>
</evidence>
<name>A0ABQ0CCZ2_9PROT</name>
<evidence type="ECO:0000256" key="4">
    <source>
        <dbReference type="ARBA" id="ARBA00022723"/>
    </source>
</evidence>
<dbReference type="EMBL" id="BAAFGK010000005">
    <property type="protein sequence ID" value="GAB0058565.1"/>
    <property type="molecule type" value="Genomic_DNA"/>
</dbReference>
<comment type="subcellular location">
    <subcellularLocation>
        <location evidence="1">Membrane</location>
    </subcellularLocation>
</comment>
<feature type="chain" id="PRO_5047399619" evidence="10">
    <location>
        <begin position="25"/>
        <end position="276"/>
    </location>
</feature>
<reference evidence="12 13" key="1">
    <citation type="submission" date="2024-09" db="EMBL/GenBank/DDBJ databases">
        <title>Draft genome sequence of Candidatus Magnetaquicoccaceae bacterium FCR-1.</title>
        <authorList>
            <person name="Shimoshige H."/>
            <person name="Shimamura S."/>
            <person name="Taoka A."/>
            <person name="Kobayashi H."/>
            <person name="Maekawa T."/>
        </authorList>
    </citation>
    <scope>NUCLEOTIDE SEQUENCE [LARGE SCALE GENOMIC DNA]</scope>
    <source>
        <strain evidence="12 13">FCR-1</strain>
    </source>
</reference>
<feature type="signal peptide" evidence="10">
    <location>
        <begin position="1"/>
        <end position="24"/>
    </location>
</feature>
<dbReference type="InterPro" id="IPR009056">
    <property type="entry name" value="Cyt_c-like_dom"/>
</dbReference>
<sequence>MDFMKFLKTVALAAAVVLPQPALAASGGPALPTQSWGFHGVFGQFDQAALKRGARVAVEVCMACHSIKYIKFDALKQLGFSEAEVIALAEGQSHNKKDRMTSPMDPVAAKDTFGVMPPDLSLITKARKGYEDYAYAVLTGYLTDADRALVQKVMEDGALSDGELKELSSALGVDAHQPEKVKEILTRIQANENFNKYFPGHFLAMPQPLNDGSVTYPDGVESSLKQMSQDVVTFLAWAAEPTLMERKALGLKVMLYLVILTVMFYAVKRRIWAKVH</sequence>
<proteinExistence type="predicted"/>
<keyword evidence="7 9" id="KW-0472">Membrane</keyword>
<dbReference type="Proteomes" id="UP001628193">
    <property type="component" value="Unassembled WGS sequence"/>
</dbReference>
<evidence type="ECO:0000256" key="10">
    <source>
        <dbReference type="SAM" id="SignalP"/>
    </source>
</evidence>
<gene>
    <name evidence="12" type="ORF">SIID45300_02916</name>
</gene>
<dbReference type="Gene3D" id="1.10.760.10">
    <property type="entry name" value="Cytochrome c-like domain"/>
    <property type="match status" value="1"/>
</dbReference>
<evidence type="ECO:0000256" key="3">
    <source>
        <dbReference type="ARBA" id="ARBA00022692"/>
    </source>
</evidence>
<evidence type="ECO:0000256" key="7">
    <source>
        <dbReference type="ARBA" id="ARBA00023136"/>
    </source>
</evidence>
<dbReference type="InterPro" id="IPR036909">
    <property type="entry name" value="Cyt_c-like_dom_sf"/>
</dbReference>
<dbReference type="InterPro" id="IPR002326">
    <property type="entry name" value="Cyt_c1"/>
</dbReference>
<dbReference type="Pfam" id="PF02167">
    <property type="entry name" value="Cytochrom_C1"/>
    <property type="match status" value="1"/>
</dbReference>
<keyword evidence="6 8" id="KW-0408">Iron</keyword>
<evidence type="ECO:0000256" key="1">
    <source>
        <dbReference type="ARBA" id="ARBA00004370"/>
    </source>
</evidence>
<comment type="caution">
    <text evidence="12">The sequence shown here is derived from an EMBL/GenBank/DDBJ whole genome shotgun (WGS) entry which is preliminary data.</text>
</comment>
<feature type="transmembrane region" description="Helical" evidence="9">
    <location>
        <begin position="249"/>
        <end position="267"/>
    </location>
</feature>
<keyword evidence="2 8" id="KW-0349">Heme</keyword>
<evidence type="ECO:0000256" key="8">
    <source>
        <dbReference type="PROSITE-ProRule" id="PRU00433"/>
    </source>
</evidence>
<dbReference type="Gene3D" id="1.20.5.100">
    <property type="entry name" value="Cytochrome c1, transmembrane anchor, C-terminal"/>
    <property type="match status" value="1"/>
</dbReference>
<keyword evidence="3 9" id="KW-0812">Transmembrane</keyword>
<evidence type="ECO:0000259" key="11">
    <source>
        <dbReference type="PROSITE" id="PS51007"/>
    </source>
</evidence>
<protein>
    <submittedName>
        <fullName evidence="12">Ubiquinol-cytochrome c reductase cytochrome c1</fullName>
    </submittedName>
</protein>
<keyword evidence="5 9" id="KW-1133">Transmembrane helix</keyword>
<evidence type="ECO:0000313" key="12">
    <source>
        <dbReference type="EMBL" id="GAB0058565.1"/>
    </source>
</evidence>
<dbReference type="PANTHER" id="PTHR10266:SF3">
    <property type="entry name" value="CYTOCHROME C1, HEME PROTEIN, MITOCHONDRIAL"/>
    <property type="match status" value="1"/>
</dbReference>
<organism evidence="12 13">
    <name type="scientific">Candidatus Magnetaquiglobus chichijimensis</name>
    <dbReference type="NCBI Taxonomy" id="3141448"/>
    <lineage>
        <taxon>Bacteria</taxon>
        <taxon>Pseudomonadati</taxon>
        <taxon>Pseudomonadota</taxon>
        <taxon>Magnetococcia</taxon>
        <taxon>Magnetococcales</taxon>
        <taxon>Candidatus Magnetaquicoccaceae</taxon>
        <taxon>Candidatus Magnetaquiglobus</taxon>
    </lineage>
</organism>
<keyword evidence="13" id="KW-1185">Reference proteome</keyword>
<evidence type="ECO:0000256" key="5">
    <source>
        <dbReference type="ARBA" id="ARBA00022989"/>
    </source>
</evidence>
<dbReference type="PROSITE" id="PS51007">
    <property type="entry name" value="CYTC"/>
    <property type="match status" value="1"/>
</dbReference>
<dbReference type="SUPFAM" id="SSF46626">
    <property type="entry name" value="Cytochrome c"/>
    <property type="match status" value="1"/>
</dbReference>
<evidence type="ECO:0000256" key="2">
    <source>
        <dbReference type="ARBA" id="ARBA00022617"/>
    </source>
</evidence>
<keyword evidence="10" id="KW-0732">Signal</keyword>
<accession>A0ABQ0CCZ2</accession>
<feature type="domain" description="Cytochrome c" evidence="11">
    <location>
        <begin position="48"/>
        <end position="158"/>
    </location>
</feature>
<dbReference type="PRINTS" id="PR00603">
    <property type="entry name" value="CYTOCHROMEC1"/>
</dbReference>
<evidence type="ECO:0000313" key="13">
    <source>
        <dbReference type="Proteomes" id="UP001628193"/>
    </source>
</evidence>
<evidence type="ECO:0000256" key="9">
    <source>
        <dbReference type="SAM" id="Phobius"/>
    </source>
</evidence>
<dbReference type="PANTHER" id="PTHR10266">
    <property type="entry name" value="CYTOCHROME C1"/>
    <property type="match status" value="1"/>
</dbReference>